<dbReference type="Gene3D" id="3.30.1490.150">
    <property type="entry name" value="Hypothetical protein ph0010, domain 2"/>
    <property type="match status" value="1"/>
</dbReference>
<dbReference type="STRING" id="1818881.A3196_15640"/>
<dbReference type="EMBL" id="LVJZ01000003">
    <property type="protein sequence ID" value="ODB98066.1"/>
    <property type="molecule type" value="Genomic_DNA"/>
</dbReference>
<keyword evidence="3" id="KW-1185">Reference proteome</keyword>
<dbReference type="PANTHER" id="PTHR13016:SF0">
    <property type="entry name" value="AMME SYNDROME CANDIDATE GENE 1 PROTEIN"/>
    <property type="match status" value="1"/>
</dbReference>
<dbReference type="OrthoDB" id="9782820at2"/>
<dbReference type="PROSITE" id="PS51112">
    <property type="entry name" value="AMMECR1"/>
    <property type="match status" value="1"/>
</dbReference>
<dbReference type="SUPFAM" id="SSF143447">
    <property type="entry name" value="AMMECR1-like"/>
    <property type="match status" value="1"/>
</dbReference>
<name>A0A1E2UTJ3_9GAMM</name>
<dbReference type="Gene3D" id="3.30.700.20">
    <property type="entry name" value="Hypothetical protein ph0010, domain 1"/>
    <property type="match status" value="1"/>
</dbReference>
<evidence type="ECO:0000313" key="2">
    <source>
        <dbReference type="EMBL" id="ODB98066.1"/>
    </source>
</evidence>
<dbReference type="Proteomes" id="UP000094849">
    <property type="component" value="Unassembled WGS sequence"/>
</dbReference>
<accession>A0A1E2UTJ3</accession>
<dbReference type="InterPro" id="IPR002733">
    <property type="entry name" value="AMMECR1_domain"/>
</dbReference>
<organism evidence="2 3">
    <name type="scientific">Candidatus Thiodiazotropha endoloripes</name>
    <dbReference type="NCBI Taxonomy" id="1818881"/>
    <lineage>
        <taxon>Bacteria</taxon>
        <taxon>Pseudomonadati</taxon>
        <taxon>Pseudomonadota</taxon>
        <taxon>Gammaproteobacteria</taxon>
        <taxon>Chromatiales</taxon>
        <taxon>Sedimenticolaceae</taxon>
        <taxon>Candidatus Thiodiazotropha</taxon>
    </lineage>
</organism>
<gene>
    <name evidence="2" type="ORF">A3196_15640</name>
</gene>
<evidence type="ECO:0000259" key="1">
    <source>
        <dbReference type="PROSITE" id="PS51112"/>
    </source>
</evidence>
<dbReference type="InterPro" id="IPR023473">
    <property type="entry name" value="AMMECR1"/>
</dbReference>
<feature type="domain" description="AMMECR1" evidence="1">
    <location>
        <begin position="11"/>
        <end position="191"/>
    </location>
</feature>
<evidence type="ECO:0000313" key="3">
    <source>
        <dbReference type="Proteomes" id="UP000094849"/>
    </source>
</evidence>
<dbReference type="InterPro" id="IPR036071">
    <property type="entry name" value="AMMECR1_dom_sf"/>
</dbReference>
<dbReference type="NCBIfam" id="TIGR00296">
    <property type="entry name" value="TIGR00296 family protein"/>
    <property type="match status" value="1"/>
</dbReference>
<dbReference type="RefSeq" id="WP_069006008.1">
    <property type="nucleotide sequence ID" value="NZ_LVJW01000003.1"/>
</dbReference>
<proteinExistence type="predicted"/>
<dbReference type="Pfam" id="PF01871">
    <property type="entry name" value="AMMECR1"/>
    <property type="match status" value="1"/>
</dbReference>
<dbReference type="InterPro" id="IPR027485">
    <property type="entry name" value="AMMECR1_N"/>
</dbReference>
<sequence length="191" mass="21280">MTSEFTTLSDQDRARLLDVANRSIDYGLSTHESLEVNPQDYPEALRAIRASFVTLKLADQLRGCIGHLDAMQPVVCDVAGNAYAAAFRDPRFPPLSPSERDQVAIHLSLLTPSVAIEFDSEADLLAKIRPGKDGLILIEGRRRGTFLPSVWESLPNPRDFVDQLKLKAGLPSNYWSDSLEVMRYESESFAE</sequence>
<comment type="caution">
    <text evidence="2">The sequence shown here is derived from an EMBL/GenBank/DDBJ whole genome shotgun (WGS) entry which is preliminary data.</text>
</comment>
<protein>
    <submittedName>
        <fullName evidence="2">AMMECR1 domain-containing protein</fullName>
    </submittedName>
</protein>
<dbReference type="NCBIfam" id="TIGR04335">
    <property type="entry name" value="AmmeMemoSam_A"/>
    <property type="match status" value="1"/>
</dbReference>
<dbReference type="InterPro" id="IPR027623">
    <property type="entry name" value="AmmeMemoSam_A"/>
</dbReference>
<dbReference type="AlphaFoldDB" id="A0A1E2UTJ3"/>
<reference evidence="2 3" key="1">
    <citation type="submission" date="2016-03" db="EMBL/GenBank/DDBJ databases">
        <title>Chemosynthetic sulphur-oxidizing symbionts of marine invertebrate animals are capable of nitrogen fixation.</title>
        <authorList>
            <person name="Petersen J.M."/>
            <person name="Kemper A."/>
            <person name="Gruber-Vodicka H."/>
            <person name="Cardini U."/>
            <person name="Geest Mvander."/>
            <person name="Kleiner M."/>
            <person name="Bulgheresi S."/>
            <person name="Fussmann M."/>
            <person name="Herbold C."/>
            <person name="Seah B.K.B."/>
            <person name="Antony C.Paul."/>
            <person name="Liu D."/>
            <person name="Belitz A."/>
            <person name="Weber M."/>
        </authorList>
    </citation>
    <scope>NUCLEOTIDE SEQUENCE [LARGE SCALE GENOMIC DNA]</scope>
    <source>
        <strain evidence="2">G_D</strain>
    </source>
</reference>
<dbReference type="PANTHER" id="PTHR13016">
    <property type="entry name" value="AMMECR1 HOMOLOG"/>
    <property type="match status" value="1"/>
</dbReference>